<accession>A0A2M6W9W0</accession>
<dbReference type="GO" id="GO:0005840">
    <property type="term" value="C:ribosome"/>
    <property type="evidence" value="ECO:0007669"/>
    <property type="project" value="UniProtKB-KW"/>
</dbReference>
<evidence type="ECO:0000313" key="7">
    <source>
        <dbReference type="Proteomes" id="UP000231464"/>
    </source>
</evidence>
<feature type="region of interest" description="Disordered" evidence="5">
    <location>
        <begin position="1"/>
        <end position="33"/>
    </location>
</feature>
<comment type="function">
    <text evidence="4">One of the early assembly proteins it binds 23S rRNA. One of the proteins that surrounds the polypeptide exit tunnel on the outside of the ribosome. Forms the main docking site for trigger factor binding to the ribosome.</text>
</comment>
<comment type="caution">
    <text evidence="6">The sequence shown here is derived from an EMBL/GenBank/DDBJ whole genome shotgun (WGS) entry which is preliminary data.</text>
</comment>
<evidence type="ECO:0000256" key="2">
    <source>
        <dbReference type="ARBA" id="ARBA00022980"/>
    </source>
</evidence>
<dbReference type="Proteomes" id="UP000231464">
    <property type="component" value="Unassembled WGS sequence"/>
</dbReference>
<dbReference type="NCBIfam" id="NF004363">
    <property type="entry name" value="PRK05738.2-4"/>
    <property type="match status" value="1"/>
</dbReference>
<evidence type="ECO:0000256" key="5">
    <source>
        <dbReference type="SAM" id="MobiDB-lite"/>
    </source>
</evidence>
<dbReference type="InterPro" id="IPR012677">
    <property type="entry name" value="Nucleotide-bd_a/b_plait_sf"/>
</dbReference>
<dbReference type="SUPFAM" id="SSF54189">
    <property type="entry name" value="Ribosomal proteins S24e, L23 and L15e"/>
    <property type="match status" value="1"/>
</dbReference>
<feature type="compositionally biased region" description="Basic and acidic residues" evidence="5">
    <location>
        <begin position="24"/>
        <end position="33"/>
    </location>
</feature>
<dbReference type="InterPro" id="IPR012678">
    <property type="entry name" value="Ribosomal_uL23/eL15/eS24_sf"/>
</dbReference>
<dbReference type="HAMAP" id="MF_01369_B">
    <property type="entry name" value="Ribosomal_uL23_B"/>
    <property type="match status" value="1"/>
</dbReference>
<comment type="subunit">
    <text evidence="4">Part of the 50S ribosomal subunit. Contacts protein L29, and trigger factor when it is bound to the ribosome.</text>
</comment>
<evidence type="ECO:0000256" key="4">
    <source>
        <dbReference type="HAMAP-Rule" id="MF_01369"/>
    </source>
</evidence>
<keyword evidence="4" id="KW-0699">rRNA-binding</keyword>
<keyword evidence="2 4" id="KW-0689">Ribosomal protein</keyword>
<name>A0A2M6W9W0_9BACT</name>
<dbReference type="Gene3D" id="3.30.70.330">
    <property type="match status" value="1"/>
</dbReference>
<dbReference type="InterPro" id="IPR013025">
    <property type="entry name" value="Ribosomal_uL23-like"/>
</dbReference>
<evidence type="ECO:0000313" key="6">
    <source>
        <dbReference type="EMBL" id="PIT89534.1"/>
    </source>
</evidence>
<dbReference type="GO" id="GO:0003735">
    <property type="term" value="F:structural constituent of ribosome"/>
    <property type="evidence" value="ECO:0007669"/>
    <property type="project" value="InterPro"/>
</dbReference>
<sequence>MGLFSRKPKSETDQKAAPATPVKDAPKEIKKEELSKTHGQTYKYLLKPVMTEKSTFLSYNNQYIFEVSPRANKTELKKAVENLYGVKPIKINIIKELGKKVRQGRSFGKKKDWKKAIVILKKEDKIEVYSGV</sequence>
<reference evidence="7" key="1">
    <citation type="submission" date="2017-09" db="EMBL/GenBank/DDBJ databases">
        <title>Depth-based differentiation of microbial function through sediment-hosted aquifers and enrichment of novel symbionts in the deep terrestrial subsurface.</title>
        <authorList>
            <person name="Probst A.J."/>
            <person name="Ladd B."/>
            <person name="Jarett J.K."/>
            <person name="Geller-Mcgrath D.E."/>
            <person name="Sieber C.M.K."/>
            <person name="Emerson J.B."/>
            <person name="Anantharaman K."/>
            <person name="Thomas B.C."/>
            <person name="Malmstrom R."/>
            <person name="Stieglmeier M."/>
            <person name="Klingl A."/>
            <person name="Woyke T."/>
            <person name="Ryan C.M."/>
            <person name="Banfield J.F."/>
        </authorList>
    </citation>
    <scope>NUCLEOTIDE SEQUENCE [LARGE SCALE GENOMIC DNA]</scope>
</reference>
<gene>
    <name evidence="4" type="primary">rplW</name>
    <name evidence="6" type="ORF">COU23_03290</name>
</gene>
<evidence type="ECO:0000256" key="1">
    <source>
        <dbReference type="ARBA" id="ARBA00006700"/>
    </source>
</evidence>
<protein>
    <recommendedName>
        <fullName evidence="4">Large ribosomal subunit protein uL23</fullName>
    </recommendedName>
</protein>
<dbReference type="GO" id="GO:0006412">
    <property type="term" value="P:translation"/>
    <property type="evidence" value="ECO:0007669"/>
    <property type="project" value="UniProtKB-UniRule"/>
</dbReference>
<keyword evidence="4" id="KW-0694">RNA-binding</keyword>
<dbReference type="EMBL" id="PFBP01000055">
    <property type="protein sequence ID" value="PIT89534.1"/>
    <property type="molecule type" value="Genomic_DNA"/>
</dbReference>
<dbReference type="GO" id="GO:1990904">
    <property type="term" value="C:ribonucleoprotein complex"/>
    <property type="evidence" value="ECO:0007669"/>
    <property type="project" value="UniProtKB-KW"/>
</dbReference>
<keyword evidence="3 4" id="KW-0687">Ribonucleoprotein</keyword>
<dbReference type="AlphaFoldDB" id="A0A2M6W9W0"/>
<proteinExistence type="inferred from homology"/>
<evidence type="ECO:0000256" key="3">
    <source>
        <dbReference type="ARBA" id="ARBA00023274"/>
    </source>
</evidence>
<comment type="similarity">
    <text evidence="1 4">Belongs to the universal ribosomal protein uL23 family.</text>
</comment>
<dbReference type="GO" id="GO:0019843">
    <property type="term" value="F:rRNA binding"/>
    <property type="evidence" value="ECO:0007669"/>
    <property type="project" value="UniProtKB-UniRule"/>
</dbReference>
<organism evidence="6 7">
    <name type="scientific">Candidatus Kuenenbacteria bacterium CG10_big_fil_rev_8_21_14_0_10_36_11</name>
    <dbReference type="NCBI Taxonomy" id="1974618"/>
    <lineage>
        <taxon>Bacteria</taxon>
        <taxon>Candidatus Kueneniibacteriota</taxon>
    </lineage>
</organism>
<dbReference type="Pfam" id="PF00276">
    <property type="entry name" value="Ribosomal_L23"/>
    <property type="match status" value="1"/>
</dbReference>
<dbReference type="PANTHER" id="PTHR11620">
    <property type="entry name" value="60S RIBOSOMAL PROTEIN L23A"/>
    <property type="match status" value="1"/>
</dbReference>